<evidence type="ECO:0000313" key="1">
    <source>
        <dbReference type="EMBL" id="OOV43239.1"/>
    </source>
</evidence>
<reference evidence="1 2" key="1">
    <citation type="submission" date="2017-02" db="EMBL/GenBank/DDBJ databases">
        <title>Comparative genomic analysis of Brazilian Leptospira kirschneri strains of different serogroups.</title>
        <authorList>
            <person name="Moreno L.Z."/>
            <person name="Miraglia F."/>
            <person name="Kremer F.S."/>
            <person name="Eslabao M.R."/>
            <person name="Lilenbaum W."/>
            <person name="Dellagostin O.A."/>
            <person name="Moreno A.M."/>
        </authorList>
    </citation>
    <scope>NUCLEOTIDE SEQUENCE [LARGE SCALE GENOMIC DNA]</scope>
    <source>
        <strain evidence="1 2">M110/06</strain>
    </source>
</reference>
<organism evidence="1 2">
    <name type="scientific">Leptospira kirschneri serovar Pomona</name>
    <dbReference type="NCBI Taxonomy" id="561005"/>
    <lineage>
        <taxon>Bacteria</taxon>
        <taxon>Pseudomonadati</taxon>
        <taxon>Spirochaetota</taxon>
        <taxon>Spirochaetia</taxon>
        <taxon>Leptospirales</taxon>
        <taxon>Leptospiraceae</taxon>
        <taxon>Leptospira</taxon>
    </lineage>
</organism>
<gene>
    <name evidence="1" type="ORF">B1J93_08305</name>
</gene>
<name>A0A1T1DQV2_9LEPT</name>
<comment type="caution">
    <text evidence="1">The sequence shown here is derived from an EMBL/GenBank/DDBJ whole genome shotgun (WGS) entry which is preliminary data.</text>
</comment>
<proteinExistence type="predicted"/>
<dbReference type="EMBL" id="MVIT01000060">
    <property type="protein sequence ID" value="OOV43239.1"/>
    <property type="molecule type" value="Genomic_DNA"/>
</dbReference>
<evidence type="ECO:0000313" key="2">
    <source>
        <dbReference type="Proteomes" id="UP000191008"/>
    </source>
</evidence>
<dbReference type="Proteomes" id="UP000191008">
    <property type="component" value="Unassembled WGS sequence"/>
</dbReference>
<sequence length="59" mass="7241">MYFAKFCFFKNFERLKTLKIVGTTIKYKKNHRPSDFCIKSLFYDHHQNLNPILTLVRRE</sequence>
<dbReference type="AlphaFoldDB" id="A0A1T1DQV2"/>
<accession>A0A1T1DQV2</accession>
<protein>
    <submittedName>
        <fullName evidence="1">Uncharacterized protein</fullName>
    </submittedName>
</protein>